<evidence type="ECO:0000313" key="3">
    <source>
        <dbReference type="Proteomes" id="UP000828390"/>
    </source>
</evidence>
<dbReference type="Proteomes" id="UP000828390">
    <property type="component" value="Unassembled WGS sequence"/>
</dbReference>
<gene>
    <name evidence="2" type="ORF">DPMN_073689</name>
</gene>
<organism evidence="2 3">
    <name type="scientific">Dreissena polymorpha</name>
    <name type="common">Zebra mussel</name>
    <name type="synonym">Mytilus polymorpha</name>
    <dbReference type="NCBI Taxonomy" id="45954"/>
    <lineage>
        <taxon>Eukaryota</taxon>
        <taxon>Metazoa</taxon>
        <taxon>Spiralia</taxon>
        <taxon>Lophotrochozoa</taxon>
        <taxon>Mollusca</taxon>
        <taxon>Bivalvia</taxon>
        <taxon>Autobranchia</taxon>
        <taxon>Heteroconchia</taxon>
        <taxon>Euheterodonta</taxon>
        <taxon>Imparidentia</taxon>
        <taxon>Neoheterodontei</taxon>
        <taxon>Myida</taxon>
        <taxon>Dreissenoidea</taxon>
        <taxon>Dreissenidae</taxon>
        <taxon>Dreissena</taxon>
    </lineage>
</organism>
<reference evidence="2" key="2">
    <citation type="submission" date="2020-11" db="EMBL/GenBank/DDBJ databases">
        <authorList>
            <person name="McCartney M.A."/>
            <person name="Auch B."/>
            <person name="Kono T."/>
            <person name="Mallez S."/>
            <person name="Becker A."/>
            <person name="Gohl D.M."/>
            <person name="Silverstein K.A.T."/>
            <person name="Koren S."/>
            <person name="Bechman K.B."/>
            <person name="Herman A."/>
            <person name="Abrahante J.E."/>
            <person name="Garbe J."/>
        </authorList>
    </citation>
    <scope>NUCLEOTIDE SEQUENCE</scope>
    <source>
        <strain evidence="2">Duluth1</strain>
        <tissue evidence="2">Whole animal</tissue>
    </source>
</reference>
<name>A0A9D4BZM6_DREPO</name>
<proteinExistence type="predicted"/>
<comment type="caution">
    <text evidence="2">The sequence shown here is derived from an EMBL/GenBank/DDBJ whole genome shotgun (WGS) entry which is preliminary data.</text>
</comment>
<evidence type="ECO:0000256" key="1">
    <source>
        <dbReference type="SAM" id="MobiDB-lite"/>
    </source>
</evidence>
<feature type="region of interest" description="Disordered" evidence="1">
    <location>
        <begin position="1"/>
        <end position="20"/>
    </location>
</feature>
<evidence type="ECO:0000313" key="2">
    <source>
        <dbReference type="EMBL" id="KAH3713888.1"/>
    </source>
</evidence>
<reference evidence="2" key="1">
    <citation type="journal article" date="2019" name="bioRxiv">
        <title>The Genome of the Zebra Mussel, Dreissena polymorpha: A Resource for Invasive Species Research.</title>
        <authorList>
            <person name="McCartney M.A."/>
            <person name="Auch B."/>
            <person name="Kono T."/>
            <person name="Mallez S."/>
            <person name="Zhang Y."/>
            <person name="Obille A."/>
            <person name="Becker A."/>
            <person name="Abrahante J.E."/>
            <person name="Garbe J."/>
            <person name="Badalamenti J.P."/>
            <person name="Herman A."/>
            <person name="Mangelson H."/>
            <person name="Liachko I."/>
            <person name="Sullivan S."/>
            <person name="Sone E.D."/>
            <person name="Koren S."/>
            <person name="Silverstein K.A.T."/>
            <person name="Beckman K.B."/>
            <person name="Gohl D.M."/>
        </authorList>
    </citation>
    <scope>NUCLEOTIDE SEQUENCE</scope>
    <source>
        <strain evidence="2">Duluth1</strain>
        <tissue evidence="2">Whole animal</tissue>
    </source>
</reference>
<dbReference type="EMBL" id="JAIWYP010000014">
    <property type="protein sequence ID" value="KAH3713888.1"/>
    <property type="molecule type" value="Genomic_DNA"/>
</dbReference>
<dbReference type="AlphaFoldDB" id="A0A9D4BZM6"/>
<feature type="compositionally biased region" description="Polar residues" evidence="1">
    <location>
        <begin position="9"/>
        <end position="20"/>
    </location>
</feature>
<accession>A0A9D4BZM6</accession>
<keyword evidence="3" id="KW-1185">Reference proteome</keyword>
<protein>
    <submittedName>
        <fullName evidence="2">Uncharacterized protein</fullName>
    </submittedName>
</protein>
<sequence>MEDSELWNHLTQPKTDNSVSEAVNNIENDDMNESADRFHDHDQLLEANTDHPLDTCIQYKEVKLQLLEQY</sequence>